<reference evidence="1 2" key="1">
    <citation type="submission" date="2024-06" db="EMBL/GenBank/DDBJ databases">
        <authorList>
            <person name="Bataeva Y.V."/>
            <person name="Grigorian L.N."/>
            <person name="Solomentsev V.I."/>
        </authorList>
    </citation>
    <scope>NUCLEOTIDE SEQUENCE [LARGE SCALE GENOMIC DNA]</scope>
    <source>
        <strain evidence="2">SCPM-O-B-12605 (RCAM04882)</strain>
    </source>
</reference>
<name>A0ABV2A397_9ACTN</name>
<evidence type="ECO:0000313" key="1">
    <source>
        <dbReference type="EMBL" id="MES0837788.1"/>
    </source>
</evidence>
<dbReference type="Proteomes" id="UP001432401">
    <property type="component" value="Unassembled WGS sequence"/>
</dbReference>
<sequence length="116" mass="13156">MLRESGCRSLKFVPGEILEGVFGDVRDAFDVAVAESSMFLDTYRFRYASYPDVAEARFGWNEFFEVLRRDSENGLFAVRSSSWRAILLTDFRVQKIEAAIVGPPEDFTWPEGAADS</sequence>
<evidence type="ECO:0000313" key="2">
    <source>
        <dbReference type="Proteomes" id="UP001432401"/>
    </source>
</evidence>
<dbReference type="EMBL" id="JBEQNB010000020">
    <property type="protein sequence ID" value="MES0837788.1"/>
    <property type="molecule type" value="Genomic_DNA"/>
</dbReference>
<organism evidence="1 2">
    <name type="scientific">Nocardiopsis tropica</name>
    <dbReference type="NCBI Taxonomy" id="109330"/>
    <lineage>
        <taxon>Bacteria</taxon>
        <taxon>Bacillati</taxon>
        <taxon>Actinomycetota</taxon>
        <taxon>Actinomycetes</taxon>
        <taxon>Streptosporangiales</taxon>
        <taxon>Nocardiopsidaceae</taxon>
        <taxon>Nocardiopsis</taxon>
    </lineage>
</organism>
<protein>
    <submittedName>
        <fullName evidence="1">Uncharacterized protein</fullName>
    </submittedName>
</protein>
<proteinExistence type="predicted"/>
<gene>
    <name evidence="1" type="ORF">ABUK86_28725</name>
</gene>
<keyword evidence="2" id="KW-1185">Reference proteome</keyword>
<dbReference type="RefSeq" id="WP_352986666.1">
    <property type="nucleotide sequence ID" value="NZ_JBEQNA010000015.1"/>
</dbReference>
<accession>A0ABV2A397</accession>
<comment type="caution">
    <text evidence="1">The sequence shown here is derived from an EMBL/GenBank/DDBJ whole genome shotgun (WGS) entry which is preliminary data.</text>
</comment>